<dbReference type="Proteomes" id="UP001168990">
    <property type="component" value="Unassembled WGS sequence"/>
</dbReference>
<organism evidence="2 3">
    <name type="scientific">Microctonus aethiopoides</name>
    <dbReference type="NCBI Taxonomy" id="144406"/>
    <lineage>
        <taxon>Eukaryota</taxon>
        <taxon>Metazoa</taxon>
        <taxon>Ecdysozoa</taxon>
        <taxon>Arthropoda</taxon>
        <taxon>Hexapoda</taxon>
        <taxon>Insecta</taxon>
        <taxon>Pterygota</taxon>
        <taxon>Neoptera</taxon>
        <taxon>Endopterygota</taxon>
        <taxon>Hymenoptera</taxon>
        <taxon>Apocrita</taxon>
        <taxon>Ichneumonoidea</taxon>
        <taxon>Braconidae</taxon>
        <taxon>Euphorinae</taxon>
        <taxon>Microctonus</taxon>
    </lineage>
</organism>
<keyword evidence="3" id="KW-1185">Reference proteome</keyword>
<name>A0AA39F8R5_9HYME</name>
<feature type="region of interest" description="Disordered" evidence="1">
    <location>
        <begin position="1"/>
        <end position="56"/>
    </location>
</feature>
<accession>A0AA39F8R5</accession>
<proteinExistence type="predicted"/>
<sequence>MPPKIREPASLPTSIDFLHLSSPSTMSSKLVKKDESKMSPSNTGAPLASQPSSSSSPSVCEICSMYGHPWIEICNAIRATKGK</sequence>
<gene>
    <name evidence="2" type="ORF">PV328_003579</name>
</gene>
<evidence type="ECO:0000256" key="1">
    <source>
        <dbReference type="SAM" id="MobiDB-lite"/>
    </source>
</evidence>
<reference evidence="2" key="1">
    <citation type="journal article" date="2023" name="bioRxiv">
        <title>Scaffold-level genome assemblies of two parasitoid biocontrol wasps reveal the parthenogenesis mechanism and an associated novel virus.</title>
        <authorList>
            <person name="Inwood S."/>
            <person name="Skelly J."/>
            <person name="Guhlin J."/>
            <person name="Harrop T."/>
            <person name="Goldson S."/>
            <person name="Dearden P."/>
        </authorList>
    </citation>
    <scope>NUCLEOTIDE SEQUENCE</scope>
    <source>
        <strain evidence="2">Irish</strain>
        <tissue evidence="2">Whole body</tissue>
    </source>
</reference>
<evidence type="ECO:0000313" key="2">
    <source>
        <dbReference type="EMBL" id="KAK0165021.1"/>
    </source>
</evidence>
<dbReference type="EMBL" id="JAQQBS010001422">
    <property type="protein sequence ID" value="KAK0165021.1"/>
    <property type="molecule type" value="Genomic_DNA"/>
</dbReference>
<protein>
    <submittedName>
        <fullName evidence="2">Uncharacterized protein</fullName>
    </submittedName>
</protein>
<reference evidence="2" key="2">
    <citation type="submission" date="2023-03" db="EMBL/GenBank/DDBJ databases">
        <authorList>
            <person name="Inwood S.N."/>
            <person name="Skelly J.G."/>
            <person name="Guhlin J."/>
            <person name="Harrop T.W.R."/>
            <person name="Goldson S.G."/>
            <person name="Dearden P.K."/>
        </authorList>
    </citation>
    <scope>NUCLEOTIDE SEQUENCE</scope>
    <source>
        <strain evidence="2">Irish</strain>
        <tissue evidence="2">Whole body</tissue>
    </source>
</reference>
<comment type="caution">
    <text evidence="2">The sequence shown here is derived from an EMBL/GenBank/DDBJ whole genome shotgun (WGS) entry which is preliminary data.</text>
</comment>
<dbReference type="AlphaFoldDB" id="A0AA39F8R5"/>
<evidence type="ECO:0000313" key="3">
    <source>
        <dbReference type="Proteomes" id="UP001168990"/>
    </source>
</evidence>